<evidence type="ECO:0000256" key="1">
    <source>
        <dbReference type="PIRSR" id="PIRSR613078-2"/>
    </source>
</evidence>
<dbReference type="AlphaFoldDB" id="A0A0D2D651"/>
<dbReference type="VEuPathDB" id="FungiDB:PV06_09845"/>
<evidence type="ECO:0008006" key="4">
    <source>
        <dbReference type="Google" id="ProtNLM"/>
    </source>
</evidence>
<dbReference type="InterPro" id="IPR050275">
    <property type="entry name" value="PGM_Phosphatase"/>
</dbReference>
<reference evidence="2 3" key="1">
    <citation type="submission" date="2015-01" db="EMBL/GenBank/DDBJ databases">
        <title>The Genome Sequence of Exophiala oligosperma CBS72588.</title>
        <authorList>
            <consortium name="The Broad Institute Genomics Platform"/>
            <person name="Cuomo C."/>
            <person name="de Hoog S."/>
            <person name="Gorbushina A."/>
            <person name="Stielow B."/>
            <person name="Teixiera M."/>
            <person name="Abouelleil A."/>
            <person name="Chapman S.B."/>
            <person name="Priest M."/>
            <person name="Young S.K."/>
            <person name="Wortman J."/>
            <person name="Nusbaum C."/>
            <person name="Birren B."/>
        </authorList>
    </citation>
    <scope>NUCLEOTIDE SEQUENCE [LARGE SCALE GENOMIC DNA]</scope>
    <source>
        <strain evidence="2 3">CBS 72588</strain>
    </source>
</reference>
<dbReference type="EMBL" id="KN847342">
    <property type="protein sequence ID" value="KIW37860.1"/>
    <property type="molecule type" value="Genomic_DNA"/>
</dbReference>
<dbReference type="OrthoDB" id="4818801at2759"/>
<dbReference type="Proteomes" id="UP000053342">
    <property type="component" value="Unassembled WGS sequence"/>
</dbReference>
<dbReference type="InterPro" id="IPR013078">
    <property type="entry name" value="His_Pase_superF_clade-1"/>
</dbReference>
<organism evidence="2 3">
    <name type="scientific">Exophiala oligosperma</name>
    <dbReference type="NCBI Taxonomy" id="215243"/>
    <lineage>
        <taxon>Eukaryota</taxon>
        <taxon>Fungi</taxon>
        <taxon>Dikarya</taxon>
        <taxon>Ascomycota</taxon>
        <taxon>Pezizomycotina</taxon>
        <taxon>Eurotiomycetes</taxon>
        <taxon>Chaetothyriomycetidae</taxon>
        <taxon>Chaetothyriales</taxon>
        <taxon>Herpotrichiellaceae</taxon>
        <taxon>Exophiala</taxon>
    </lineage>
</organism>
<dbReference type="Gene3D" id="3.40.50.1240">
    <property type="entry name" value="Phosphoglycerate mutase-like"/>
    <property type="match status" value="1"/>
</dbReference>
<gene>
    <name evidence="2" type="ORF">PV06_09845</name>
</gene>
<sequence length="270" mass="30580">MSAQNEATPRVFLIRHGETEWSKNGRYTSTTDLELLPEGVEKVKQTASVAFGPGRLIDPSKVGLIMCSPRKRARQTLDLYLDRLSTEVPRSSEDGTTVVEDRSDLESKITVTEDLAEWGYGDYEGLLTQQIRDLRRSRGLDTVRRWNALLDGCEGPGSEVPADVMRRIDRIISRVTALQRDALDHARPCDVVLFAHGHIFRAFVKRWLGFAVDDPVRLDFQFEPGSVCGLSYANRNVEDRVLLAGMRLPFLLLLPPHRHHERSSKQSQSR</sequence>
<protein>
    <recommendedName>
        <fullName evidence="4">Phosphoglycerate mutase</fullName>
    </recommendedName>
</protein>
<dbReference type="Pfam" id="PF00300">
    <property type="entry name" value="His_Phos_1"/>
    <property type="match status" value="2"/>
</dbReference>
<dbReference type="SUPFAM" id="SSF53254">
    <property type="entry name" value="Phosphoglycerate mutase-like"/>
    <property type="match status" value="1"/>
</dbReference>
<dbReference type="RefSeq" id="XP_016258076.1">
    <property type="nucleotide sequence ID" value="XM_016411322.1"/>
</dbReference>
<dbReference type="PANTHER" id="PTHR48100">
    <property type="entry name" value="BROAD-SPECIFICITY PHOSPHATASE YOR283W-RELATED"/>
    <property type="match status" value="1"/>
</dbReference>
<dbReference type="CDD" id="cd07067">
    <property type="entry name" value="HP_PGM_like"/>
    <property type="match status" value="1"/>
</dbReference>
<feature type="binding site" evidence="1">
    <location>
        <position position="72"/>
    </location>
    <ligand>
        <name>substrate</name>
    </ligand>
</feature>
<dbReference type="PANTHER" id="PTHR48100:SF15">
    <property type="entry name" value="SEDOHEPTULOSE 1,7-BISPHOSPHATASE"/>
    <property type="match status" value="1"/>
</dbReference>
<keyword evidence="3" id="KW-1185">Reference proteome</keyword>
<dbReference type="GO" id="GO:0046390">
    <property type="term" value="P:ribose phosphate biosynthetic process"/>
    <property type="evidence" value="ECO:0007669"/>
    <property type="project" value="TreeGrafter"/>
</dbReference>
<accession>A0A0D2D651</accession>
<dbReference type="HOGENOM" id="CLU_033323_13_0_1"/>
<dbReference type="GO" id="GO:0050278">
    <property type="term" value="F:sedoheptulose-bisphosphatase activity"/>
    <property type="evidence" value="ECO:0007669"/>
    <property type="project" value="TreeGrafter"/>
</dbReference>
<name>A0A0D2D651_9EURO</name>
<proteinExistence type="predicted"/>
<evidence type="ECO:0000313" key="3">
    <source>
        <dbReference type="Proteomes" id="UP000053342"/>
    </source>
</evidence>
<dbReference type="STRING" id="215243.A0A0D2D651"/>
<dbReference type="InterPro" id="IPR029033">
    <property type="entry name" value="His_PPase_superfam"/>
</dbReference>
<dbReference type="SMART" id="SM00855">
    <property type="entry name" value="PGAM"/>
    <property type="match status" value="1"/>
</dbReference>
<evidence type="ECO:0000313" key="2">
    <source>
        <dbReference type="EMBL" id="KIW37860.1"/>
    </source>
</evidence>
<dbReference type="GeneID" id="27361919"/>